<dbReference type="Gene3D" id="4.10.240.10">
    <property type="entry name" value="Zn(2)-C6 fungal-type DNA-binding domain"/>
    <property type="match status" value="1"/>
</dbReference>
<evidence type="ECO:0000256" key="4">
    <source>
        <dbReference type="ARBA" id="ARBA00023015"/>
    </source>
</evidence>
<keyword evidence="8" id="KW-0175">Coiled coil</keyword>
<dbReference type="InterPro" id="IPR051089">
    <property type="entry name" value="prtT"/>
</dbReference>
<evidence type="ECO:0000259" key="10">
    <source>
        <dbReference type="PROSITE" id="PS50048"/>
    </source>
</evidence>
<evidence type="ECO:0000256" key="6">
    <source>
        <dbReference type="ARBA" id="ARBA00023163"/>
    </source>
</evidence>
<dbReference type="InterPro" id="IPR007219">
    <property type="entry name" value="XnlR_reg_dom"/>
</dbReference>
<dbReference type="GO" id="GO:0006351">
    <property type="term" value="P:DNA-templated transcription"/>
    <property type="evidence" value="ECO:0007669"/>
    <property type="project" value="InterPro"/>
</dbReference>
<protein>
    <recommendedName>
        <fullName evidence="10">Zn(2)-C6 fungal-type domain-containing protein</fullName>
    </recommendedName>
</protein>
<evidence type="ECO:0000256" key="8">
    <source>
        <dbReference type="SAM" id="Coils"/>
    </source>
</evidence>
<evidence type="ECO:0000256" key="2">
    <source>
        <dbReference type="ARBA" id="ARBA00022723"/>
    </source>
</evidence>
<feature type="coiled-coil region" evidence="8">
    <location>
        <begin position="108"/>
        <end position="135"/>
    </location>
</feature>
<dbReference type="FunFam" id="4.10.240.10:FF:000003">
    <property type="entry name" value="C6 transcription factor (Leu3)"/>
    <property type="match status" value="1"/>
</dbReference>
<gene>
    <name evidence="11" type="ORF">GP486_005090</name>
</gene>
<dbReference type="PROSITE" id="PS50048">
    <property type="entry name" value="ZN2_CY6_FUNGAL_2"/>
    <property type="match status" value="1"/>
</dbReference>
<keyword evidence="7" id="KW-0539">Nucleus</keyword>
<comment type="caution">
    <text evidence="11">The sequence shown here is derived from an EMBL/GenBank/DDBJ whole genome shotgun (WGS) entry which is preliminary data.</text>
</comment>
<dbReference type="AlphaFoldDB" id="A0A9P8L9T9"/>
<dbReference type="CDD" id="cd00067">
    <property type="entry name" value="GAL4"/>
    <property type="match status" value="1"/>
</dbReference>
<evidence type="ECO:0000256" key="3">
    <source>
        <dbReference type="ARBA" id="ARBA00022833"/>
    </source>
</evidence>
<evidence type="ECO:0000256" key="5">
    <source>
        <dbReference type="ARBA" id="ARBA00023125"/>
    </source>
</evidence>
<dbReference type="SMART" id="SM00066">
    <property type="entry name" value="GAL4"/>
    <property type="match status" value="1"/>
</dbReference>
<dbReference type="GO" id="GO:0005634">
    <property type="term" value="C:nucleus"/>
    <property type="evidence" value="ECO:0007669"/>
    <property type="project" value="UniProtKB-SubCell"/>
</dbReference>
<reference evidence="11" key="1">
    <citation type="submission" date="2021-03" db="EMBL/GenBank/DDBJ databases">
        <title>Comparative genomics and phylogenomic investigation of the class Geoglossomycetes provide insights into ecological specialization and systematics.</title>
        <authorList>
            <person name="Melie T."/>
            <person name="Pirro S."/>
            <person name="Miller A.N."/>
            <person name="Quandt A."/>
        </authorList>
    </citation>
    <scope>NUCLEOTIDE SEQUENCE</scope>
    <source>
        <strain evidence="11">CAQ_001_2017</strain>
    </source>
</reference>
<dbReference type="PROSITE" id="PS00463">
    <property type="entry name" value="ZN2_CY6_FUNGAL_1"/>
    <property type="match status" value="1"/>
</dbReference>
<accession>A0A9P8L9T9</accession>
<dbReference type="InterPro" id="IPR036864">
    <property type="entry name" value="Zn2-C6_fun-type_DNA-bd_sf"/>
</dbReference>
<evidence type="ECO:0000256" key="9">
    <source>
        <dbReference type="SAM" id="MobiDB-lite"/>
    </source>
</evidence>
<keyword evidence="12" id="KW-1185">Reference proteome</keyword>
<dbReference type="PANTHER" id="PTHR31845:SF21">
    <property type="entry name" value="REGULATORY PROTEIN LEU3"/>
    <property type="match status" value="1"/>
</dbReference>
<dbReference type="GO" id="GO:0000981">
    <property type="term" value="F:DNA-binding transcription factor activity, RNA polymerase II-specific"/>
    <property type="evidence" value="ECO:0007669"/>
    <property type="project" value="InterPro"/>
</dbReference>
<sequence length="717" mass="78802">MRASVNGGVNRTTSAQHSPTTGRRKRNRSIAGLDSSPGSIDDGAGTVGSHDEEEAGHDERRRLPGVKRACNECRQQKLRCDVVQDPFMSCARCRRLNLECKIESNFKRVGKRSKNAEMEREIQELRRQLASAQGQSSPVGDMVHQGSASADGLPNYPLPSATSYPAGLGLHTSPDMVSSQSTGLYQTHSKEEQYMGSHEAVASLLDLRQAYDASSSYLLSPNGANTDRKLDDVVLPSETISKLFNHLSPVLFWTVISIAARRFPLDPSLLSSLAIPVSRLVWNTLSDVPQSYHLVKALCLLCTWPLPTSSTSTDPTFMLSGVMTHIALQIGLHRPSHAQDFSRFRVELREEELKDRVKTWAACNIVAQSVGTGYGQPPSSLYDWTLEPMASREPSYNLPEELAVRLRIEKFCDKVTKCLYSNRSDPVGLINDDQRSAMVSLLVKEFEDLEMELGSSISTMNSLHLRTAELHLRLSAFFDPSTAKDYNHSIASLYFATVTFLEGALNLESQDGGVLSYCSNYILQMIVASGFTLLKLLNSFFASHIDITQGKVLFNSTVSAIRRISVQNNDLPFRLAEVLAQMWTGGGVGATNGAPPGNGETDSSLQLKVRCRMSMSLVFDSVWRWREEFQAKGRGSLDVKNPTNPDFTAESSSNSSIDPNLAPPNGPRGSVTPGRSNSAFGESHYEVFDPLNWMLDGLVDFPYSLTAVQSLEAQGIA</sequence>
<name>A0A9P8L9T9_9PEZI</name>
<feature type="compositionally biased region" description="Polar residues" evidence="9">
    <location>
        <begin position="641"/>
        <end position="658"/>
    </location>
</feature>
<evidence type="ECO:0000313" key="11">
    <source>
        <dbReference type="EMBL" id="KAH0557120.1"/>
    </source>
</evidence>
<keyword evidence="4" id="KW-0805">Transcription regulation</keyword>
<feature type="compositionally biased region" description="Polar residues" evidence="9">
    <location>
        <begin position="7"/>
        <end position="21"/>
    </location>
</feature>
<dbReference type="SUPFAM" id="SSF57701">
    <property type="entry name" value="Zn2/Cys6 DNA-binding domain"/>
    <property type="match status" value="1"/>
</dbReference>
<feature type="region of interest" description="Disordered" evidence="9">
    <location>
        <begin position="635"/>
        <end position="677"/>
    </location>
</feature>
<evidence type="ECO:0000313" key="12">
    <source>
        <dbReference type="Proteomes" id="UP000750711"/>
    </source>
</evidence>
<feature type="domain" description="Zn(2)-C6 fungal-type" evidence="10">
    <location>
        <begin position="69"/>
        <end position="102"/>
    </location>
</feature>
<feature type="region of interest" description="Disordered" evidence="9">
    <location>
        <begin position="1"/>
        <end position="60"/>
    </location>
</feature>
<keyword evidence="3" id="KW-0862">Zinc</keyword>
<proteinExistence type="predicted"/>
<keyword evidence="2" id="KW-0479">Metal-binding</keyword>
<dbReference type="Proteomes" id="UP000750711">
    <property type="component" value="Unassembled WGS sequence"/>
</dbReference>
<comment type="subcellular location">
    <subcellularLocation>
        <location evidence="1">Nucleus</location>
    </subcellularLocation>
</comment>
<dbReference type="GO" id="GO:0001216">
    <property type="term" value="F:DNA-binding transcription activator activity"/>
    <property type="evidence" value="ECO:0007669"/>
    <property type="project" value="UniProtKB-ARBA"/>
</dbReference>
<dbReference type="CDD" id="cd12148">
    <property type="entry name" value="fungal_TF_MHR"/>
    <property type="match status" value="1"/>
</dbReference>
<evidence type="ECO:0000256" key="7">
    <source>
        <dbReference type="ARBA" id="ARBA00023242"/>
    </source>
</evidence>
<dbReference type="Pfam" id="PF00172">
    <property type="entry name" value="Zn_clus"/>
    <property type="match status" value="1"/>
</dbReference>
<organism evidence="11 12">
    <name type="scientific">Trichoglossum hirsutum</name>
    <dbReference type="NCBI Taxonomy" id="265104"/>
    <lineage>
        <taxon>Eukaryota</taxon>
        <taxon>Fungi</taxon>
        <taxon>Dikarya</taxon>
        <taxon>Ascomycota</taxon>
        <taxon>Pezizomycotina</taxon>
        <taxon>Geoglossomycetes</taxon>
        <taxon>Geoglossales</taxon>
        <taxon>Geoglossaceae</taxon>
        <taxon>Trichoglossum</taxon>
    </lineage>
</organism>
<keyword evidence="5" id="KW-0238">DNA-binding</keyword>
<dbReference type="PANTHER" id="PTHR31845">
    <property type="entry name" value="FINGER DOMAIN PROTEIN, PUTATIVE-RELATED"/>
    <property type="match status" value="1"/>
</dbReference>
<evidence type="ECO:0000256" key="1">
    <source>
        <dbReference type="ARBA" id="ARBA00004123"/>
    </source>
</evidence>
<dbReference type="GO" id="GO:0000976">
    <property type="term" value="F:transcription cis-regulatory region binding"/>
    <property type="evidence" value="ECO:0007669"/>
    <property type="project" value="TreeGrafter"/>
</dbReference>
<dbReference type="EMBL" id="JAGHQM010000904">
    <property type="protein sequence ID" value="KAH0557120.1"/>
    <property type="molecule type" value="Genomic_DNA"/>
</dbReference>
<dbReference type="InterPro" id="IPR001138">
    <property type="entry name" value="Zn2Cys6_DnaBD"/>
</dbReference>
<dbReference type="SMART" id="SM00906">
    <property type="entry name" value="Fungal_trans"/>
    <property type="match status" value="1"/>
</dbReference>
<dbReference type="GO" id="GO:0008270">
    <property type="term" value="F:zinc ion binding"/>
    <property type="evidence" value="ECO:0007669"/>
    <property type="project" value="InterPro"/>
</dbReference>
<keyword evidence="6" id="KW-0804">Transcription</keyword>